<accession>A0A7J6NPC1</accession>
<evidence type="ECO:0000313" key="4">
    <source>
        <dbReference type="Proteomes" id="UP000541610"/>
    </source>
</evidence>
<evidence type="ECO:0000259" key="2">
    <source>
        <dbReference type="SMART" id="SM00848"/>
    </source>
</evidence>
<dbReference type="InterPro" id="IPR038765">
    <property type="entry name" value="Papain-like_cys_pep_sf"/>
</dbReference>
<dbReference type="SMART" id="SM00848">
    <property type="entry name" value="Inhibitor_I29"/>
    <property type="match status" value="1"/>
</dbReference>
<dbReference type="EMBL" id="JABANP010000251">
    <property type="protein sequence ID" value="KAF4685732.1"/>
    <property type="molecule type" value="Genomic_DNA"/>
</dbReference>
<name>A0A7J6NPC1_PEROL</name>
<proteinExistence type="predicted"/>
<feature type="region of interest" description="Disordered" evidence="1">
    <location>
        <begin position="1"/>
        <end position="20"/>
    </location>
</feature>
<protein>
    <recommendedName>
        <fullName evidence="2">Cathepsin propeptide inhibitor domain-containing protein</fullName>
    </recommendedName>
</protein>
<comment type="caution">
    <text evidence="3">The sequence shown here is derived from an EMBL/GenBank/DDBJ whole genome shotgun (WGS) entry which is preliminary data.</text>
</comment>
<feature type="compositionally biased region" description="Polar residues" evidence="1">
    <location>
        <begin position="1"/>
        <end position="15"/>
    </location>
</feature>
<dbReference type="InterPro" id="IPR013201">
    <property type="entry name" value="Prot_inhib_I29"/>
</dbReference>
<gene>
    <name evidence="3" type="ORF">FOZ60_006188</name>
</gene>
<dbReference type="SUPFAM" id="SSF54001">
    <property type="entry name" value="Cysteine proteinases"/>
    <property type="match status" value="1"/>
</dbReference>
<dbReference type="AlphaFoldDB" id="A0A7J6NPC1"/>
<evidence type="ECO:0000313" key="3">
    <source>
        <dbReference type="EMBL" id="KAF4685732.1"/>
    </source>
</evidence>
<reference evidence="3 4" key="1">
    <citation type="submission" date="2020-04" db="EMBL/GenBank/DDBJ databases">
        <title>Perkinsus olseni comparative genomics.</title>
        <authorList>
            <person name="Bogema D.R."/>
        </authorList>
    </citation>
    <scope>NUCLEOTIDE SEQUENCE [LARGE SCALE GENOMIC DNA]</scope>
    <source>
        <strain evidence="3">00978-12</strain>
    </source>
</reference>
<organism evidence="3 4">
    <name type="scientific">Perkinsus olseni</name>
    <name type="common">Perkinsus atlanticus</name>
    <dbReference type="NCBI Taxonomy" id="32597"/>
    <lineage>
        <taxon>Eukaryota</taxon>
        <taxon>Sar</taxon>
        <taxon>Alveolata</taxon>
        <taxon>Perkinsozoa</taxon>
        <taxon>Perkinsea</taxon>
        <taxon>Perkinsida</taxon>
        <taxon>Perkinsidae</taxon>
        <taxon>Perkinsus</taxon>
    </lineage>
</organism>
<dbReference type="Proteomes" id="UP000541610">
    <property type="component" value="Unassembled WGS sequence"/>
</dbReference>
<evidence type="ECO:0000256" key="1">
    <source>
        <dbReference type="SAM" id="MobiDB-lite"/>
    </source>
</evidence>
<dbReference type="Pfam" id="PF08246">
    <property type="entry name" value="Inhibitor_I29"/>
    <property type="match status" value="1"/>
</dbReference>
<feature type="domain" description="Cathepsin propeptide inhibitor" evidence="2">
    <location>
        <begin position="25"/>
        <end position="76"/>
    </location>
</feature>
<dbReference type="Gene3D" id="1.10.287.2250">
    <property type="match status" value="1"/>
</dbReference>
<dbReference type="OrthoDB" id="10253408at2759"/>
<sequence>MSQGVVGASNTTSHTQHPEEIDQAFQEFISKYGTRYSTSEEYDWAKDAFAENLREIASLRASGDLTHEVGLNEFADVPPWYYHVNSSVKRCGAFPIRNCDVSLIQHLRDVSKQLPLRR</sequence>